<organism evidence="2 3">
    <name type="scientific">Spirosoma endophyticum</name>
    <dbReference type="NCBI Taxonomy" id="662367"/>
    <lineage>
        <taxon>Bacteria</taxon>
        <taxon>Pseudomonadati</taxon>
        <taxon>Bacteroidota</taxon>
        <taxon>Cytophagia</taxon>
        <taxon>Cytophagales</taxon>
        <taxon>Cytophagaceae</taxon>
        <taxon>Spirosoma</taxon>
    </lineage>
</organism>
<dbReference type="GO" id="GO:0004519">
    <property type="term" value="F:endonuclease activity"/>
    <property type="evidence" value="ECO:0007669"/>
    <property type="project" value="UniProtKB-KW"/>
</dbReference>
<proteinExistence type="predicted"/>
<dbReference type="AlphaFoldDB" id="A0A1I1RQT2"/>
<dbReference type="Pfam" id="PF05685">
    <property type="entry name" value="Uma2"/>
    <property type="match status" value="1"/>
</dbReference>
<dbReference type="OrthoDB" id="952185at2"/>
<dbReference type="InterPro" id="IPR011335">
    <property type="entry name" value="Restrct_endonuc-II-like"/>
</dbReference>
<dbReference type="RefSeq" id="WP_093827211.1">
    <property type="nucleotide sequence ID" value="NZ_FOLQ01000004.1"/>
</dbReference>
<name>A0A1I1RQT2_9BACT</name>
<dbReference type="InterPro" id="IPR008538">
    <property type="entry name" value="Uma2"/>
</dbReference>
<feature type="domain" description="Putative restriction endonuclease" evidence="1">
    <location>
        <begin position="14"/>
        <end position="137"/>
    </location>
</feature>
<evidence type="ECO:0000313" key="3">
    <source>
        <dbReference type="Proteomes" id="UP000198598"/>
    </source>
</evidence>
<dbReference type="STRING" id="662367.SAMN05216167_104506"/>
<dbReference type="CDD" id="cd06260">
    <property type="entry name" value="DUF820-like"/>
    <property type="match status" value="1"/>
</dbReference>
<keyword evidence="2" id="KW-0255">Endonuclease</keyword>
<evidence type="ECO:0000259" key="1">
    <source>
        <dbReference type="Pfam" id="PF05685"/>
    </source>
</evidence>
<dbReference type="PANTHER" id="PTHR34107">
    <property type="entry name" value="SLL0198 PROTEIN-RELATED"/>
    <property type="match status" value="1"/>
</dbReference>
<accession>A0A1I1RQT2</accession>
<protein>
    <submittedName>
        <fullName evidence="2">Endonuclease, Uma2 family (Restriction endonuclease fold)</fullName>
    </submittedName>
</protein>
<dbReference type="EMBL" id="FOLQ01000004">
    <property type="protein sequence ID" value="SFD36691.1"/>
    <property type="molecule type" value="Genomic_DNA"/>
</dbReference>
<dbReference type="Gene3D" id="3.90.1570.10">
    <property type="entry name" value="tt1808, chain A"/>
    <property type="match status" value="1"/>
</dbReference>
<dbReference type="Proteomes" id="UP000198598">
    <property type="component" value="Unassembled WGS sequence"/>
</dbReference>
<gene>
    <name evidence="2" type="ORF">SAMN05216167_104506</name>
</gene>
<evidence type="ECO:0000313" key="2">
    <source>
        <dbReference type="EMBL" id="SFD36691.1"/>
    </source>
</evidence>
<keyword evidence="2" id="KW-0540">Nuclease</keyword>
<keyword evidence="2" id="KW-0378">Hydrolase</keyword>
<dbReference type="SUPFAM" id="SSF52980">
    <property type="entry name" value="Restriction endonuclease-like"/>
    <property type="match status" value="1"/>
</dbReference>
<sequence>MEAVVEQPALTDYEIERGKPMPSFNHGLLEARIIFEVMYHYRDTFDIVSEVTLQNPNPPTVPDLSIFPLQASNWTKDEIKVARVPLTVVEILSPSQSVTELIEKSLTYFSAGVKSYWLVQPMLRVVFVLLPGDEELVFHNNTLTDPTNNISIDLKKVFR</sequence>
<dbReference type="PANTHER" id="PTHR34107:SF1">
    <property type="entry name" value="SLL0198 PROTEIN"/>
    <property type="match status" value="1"/>
</dbReference>
<keyword evidence="3" id="KW-1185">Reference proteome</keyword>
<dbReference type="InterPro" id="IPR012296">
    <property type="entry name" value="Nuclease_put_TT1808"/>
</dbReference>
<reference evidence="2 3" key="1">
    <citation type="submission" date="2016-10" db="EMBL/GenBank/DDBJ databases">
        <authorList>
            <person name="de Groot N.N."/>
        </authorList>
    </citation>
    <scope>NUCLEOTIDE SEQUENCE [LARGE SCALE GENOMIC DNA]</scope>
    <source>
        <strain evidence="2 3">DSM 26130</strain>
    </source>
</reference>